<protein>
    <submittedName>
        <fullName evidence="5">Fructokinase</fullName>
    </submittedName>
</protein>
<dbReference type="CDD" id="cd01167">
    <property type="entry name" value="bac_FRK"/>
    <property type="match status" value="1"/>
</dbReference>
<comment type="similarity">
    <text evidence="1">Belongs to the carbohydrate kinase PfkB family.</text>
</comment>
<evidence type="ECO:0000256" key="3">
    <source>
        <dbReference type="ARBA" id="ARBA00022777"/>
    </source>
</evidence>
<keyword evidence="2" id="KW-0808">Transferase</keyword>
<evidence type="ECO:0000313" key="5">
    <source>
        <dbReference type="EMBL" id="SMO91974.1"/>
    </source>
</evidence>
<organism evidence="5 6">
    <name type="scientific">Fodinibius sediminis</name>
    <dbReference type="NCBI Taxonomy" id="1214077"/>
    <lineage>
        <taxon>Bacteria</taxon>
        <taxon>Pseudomonadati</taxon>
        <taxon>Balneolota</taxon>
        <taxon>Balneolia</taxon>
        <taxon>Balneolales</taxon>
        <taxon>Balneolaceae</taxon>
        <taxon>Fodinibius</taxon>
    </lineage>
</organism>
<sequence length="294" mass="32858">MKEQETVLCIGEVLWDALPDGLYLGGAPLNVCYHLNQLGIRAEMCSRVGRDRLGREAFRRITKKGIKVTHIQLDDEAETGFVEVEVNENGEPEYEIIEPVAWDFIAPNSALTQAVEQSWGIVFGTLCQRSPESRSTIQQLWDWDAKKILDLNFRPPHVNKTTVQSSLQVADILKMNDVELERLQKWYTLPSDGKQAVEALADTFDCPVICITEGSRGARLYREGRWYRHEGYSVEARDSVGAGDAFLAALIYGIQHQKGGAELLQYANAAGSLVARKNGATPDYDIGELEKIMV</sequence>
<name>A0A521F7A9_9BACT</name>
<dbReference type="RefSeq" id="WP_142715978.1">
    <property type="nucleotide sequence ID" value="NZ_FXTH01000025.1"/>
</dbReference>
<keyword evidence="3 5" id="KW-0418">Kinase</keyword>
<dbReference type="AlphaFoldDB" id="A0A521F7A9"/>
<dbReference type="Proteomes" id="UP000317593">
    <property type="component" value="Unassembled WGS sequence"/>
</dbReference>
<keyword evidence="6" id="KW-1185">Reference proteome</keyword>
<gene>
    <name evidence="5" type="ORF">SAMN06265218_12510</name>
</gene>
<dbReference type="GO" id="GO:0016301">
    <property type="term" value="F:kinase activity"/>
    <property type="evidence" value="ECO:0007669"/>
    <property type="project" value="UniProtKB-KW"/>
</dbReference>
<dbReference type="Pfam" id="PF00294">
    <property type="entry name" value="PfkB"/>
    <property type="match status" value="1"/>
</dbReference>
<accession>A0A521F7A9</accession>
<evidence type="ECO:0000256" key="2">
    <source>
        <dbReference type="ARBA" id="ARBA00022679"/>
    </source>
</evidence>
<dbReference type="InterPro" id="IPR011611">
    <property type="entry name" value="PfkB_dom"/>
</dbReference>
<reference evidence="5 6" key="1">
    <citation type="submission" date="2017-05" db="EMBL/GenBank/DDBJ databases">
        <authorList>
            <person name="Varghese N."/>
            <person name="Submissions S."/>
        </authorList>
    </citation>
    <scope>NUCLEOTIDE SEQUENCE [LARGE SCALE GENOMIC DNA]</scope>
    <source>
        <strain evidence="5 6">DSM 21194</strain>
    </source>
</reference>
<dbReference type="PANTHER" id="PTHR43085:SF57">
    <property type="entry name" value="CARBOHYDRATE KINASE PFKB DOMAIN-CONTAINING PROTEIN"/>
    <property type="match status" value="1"/>
</dbReference>
<proteinExistence type="inferred from homology"/>
<evidence type="ECO:0000259" key="4">
    <source>
        <dbReference type="Pfam" id="PF00294"/>
    </source>
</evidence>
<feature type="domain" description="Carbohydrate kinase PfkB" evidence="4">
    <location>
        <begin position="23"/>
        <end position="282"/>
    </location>
</feature>
<dbReference type="InterPro" id="IPR002173">
    <property type="entry name" value="Carboh/pur_kinase_PfkB_CS"/>
</dbReference>
<dbReference type="OrthoDB" id="9813569at2"/>
<dbReference type="InterPro" id="IPR050306">
    <property type="entry name" value="PfkB_Carbo_kinase"/>
</dbReference>
<dbReference type="InterPro" id="IPR029056">
    <property type="entry name" value="Ribokinase-like"/>
</dbReference>
<dbReference type="EMBL" id="FXTH01000025">
    <property type="protein sequence ID" value="SMO91974.1"/>
    <property type="molecule type" value="Genomic_DNA"/>
</dbReference>
<dbReference type="PROSITE" id="PS00584">
    <property type="entry name" value="PFKB_KINASES_2"/>
    <property type="match status" value="1"/>
</dbReference>
<evidence type="ECO:0000256" key="1">
    <source>
        <dbReference type="ARBA" id="ARBA00010688"/>
    </source>
</evidence>
<dbReference type="PANTHER" id="PTHR43085">
    <property type="entry name" value="HEXOKINASE FAMILY MEMBER"/>
    <property type="match status" value="1"/>
</dbReference>
<evidence type="ECO:0000313" key="6">
    <source>
        <dbReference type="Proteomes" id="UP000317593"/>
    </source>
</evidence>
<dbReference type="SUPFAM" id="SSF53613">
    <property type="entry name" value="Ribokinase-like"/>
    <property type="match status" value="1"/>
</dbReference>
<dbReference type="Gene3D" id="3.40.1190.20">
    <property type="match status" value="1"/>
</dbReference>